<name>A0A975DJ68_9GAMM</name>
<gene>
    <name evidence="2" type="ORF">J5O05_04360</name>
</gene>
<sequence>MKHGKLLLWFVYVGMVITGIGLYLTLPASVDDFPHPLQGDFRMWHGLFVFISLFSIGQIFQEHIRKQIKKWRRYPDGVIHLLLWSVVIVTGFLLYYPPLWLPEWFNLSNTHWYVSLAIIAVLPFHAIYHRPKRKFKKVQARRTTSEATAK</sequence>
<evidence type="ECO:0000313" key="3">
    <source>
        <dbReference type="Proteomes" id="UP000664904"/>
    </source>
</evidence>
<feature type="transmembrane region" description="Helical" evidence="1">
    <location>
        <begin position="81"/>
        <end position="98"/>
    </location>
</feature>
<feature type="transmembrane region" description="Helical" evidence="1">
    <location>
        <begin position="110"/>
        <end position="128"/>
    </location>
</feature>
<feature type="transmembrane region" description="Helical" evidence="1">
    <location>
        <begin position="41"/>
        <end position="60"/>
    </location>
</feature>
<evidence type="ECO:0000256" key="1">
    <source>
        <dbReference type="SAM" id="Phobius"/>
    </source>
</evidence>
<dbReference type="EMBL" id="CP072133">
    <property type="protein sequence ID" value="QTH72127.1"/>
    <property type="molecule type" value="Genomic_DNA"/>
</dbReference>
<evidence type="ECO:0000313" key="2">
    <source>
        <dbReference type="EMBL" id="QTH72127.1"/>
    </source>
</evidence>
<proteinExistence type="predicted"/>
<organism evidence="2 3">
    <name type="scientific">Pseudoalteromonas xiamenensis</name>
    <dbReference type="NCBI Taxonomy" id="882626"/>
    <lineage>
        <taxon>Bacteria</taxon>
        <taxon>Pseudomonadati</taxon>
        <taxon>Pseudomonadota</taxon>
        <taxon>Gammaproteobacteria</taxon>
        <taxon>Alteromonadales</taxon>
        <taxon>Pseudoalteromonadaceae</taxon>
        <taxon>Pseudoalteromonas</taxon>
    </lineage>
</organism>
<dbReference type="AlphaFoldDB" id="A0A975DJ68"/>
<dbReference type="KEGG" id="pxi:J5O05_04360"/>
<keyword evidence="1" id="KW-0472">Membrane</keyword>
<protein>
    <submittedName>
        <fullName evidence="2">Uncharacterized protein</fullName>
    </submittedName>
</protein>
<accession>A0A975DJ68</accession>
<reference evidence="2" key="1">
    <citation type="submission" date="2021-03" db="EMBL/GenBank/DDBJ databases">
        <title>Complete Genome of Pseudoalteromonas xiamenensis STKMTI.2, a new potential marine bacterium producing anti-Vibrio compounds.</title>
        <authorList>
            <person name="Handayani D.P."/>
            <person name="Isnansetyo A."/>
            <person name="Istiqomah I."/>
            <person name="Jumina J."/>
        </authorList>
    </citation>
    <scope>NUCLEOTIDE SEQUENCE</scope>
    <source>
        <strain evidence="2">STKMTI.2</strain>
    </source>
</reference>
<keyword evidence="1" id="KW-1133">Transmembrane helix</keyword>
<keyword evidence="1" id="KW-0812">Transmembrane</keyword>
<dbReference type="RefSeq" id="WP_208843749.1">
    <property type="nucleotide sequence ID" value="NZ_CP072133.1"/>
</dbReference>
<keyword evidence="3" id="KW-1185">Reference proteome</keyword>
<dbReference type="Proteomes" id="UP000664904">
    <property type="component" value="Chromosome"/>
</dbReference>
<feature type="transmembrane region" description="Helical" evidence="1">
    <location>
        <begin position="7"/>
        <end position="26"/>
    </location>
</feature>